<dbReference type="Gene3D" id="2.40.50.140">
    <property type="entry name" value="Nucleic acid-binding proteins"/>
    <property type="match status" value="2"/>
</dbReference>
<protein>
    <submittedName>
        <fullName evidence="8">Uncharacterized protein</fullName>
    </submittedName>
</protein>
<evidence type="ECO:0000259" key="7">
    <source>
        <dbReference type="Pfam" id="PF04057"/>
    </source>
</evidence>
<accession>A0A9R1W826</accession>
<dbReference type="EMBL" id="NBSK02000003">
    <property type="protein sequence ID" value="KAJ0217583.1"/>
    <property type="molecule type" value="Genomic_DNA"/>
</dbReference>
<keyword evidence="9" id="KW-1185">Reference proteome</keyword>
<dbReference type="GO" id="GO:0003677">
    <property type="term" value="F:DNA binding"/>
    <property type="evidence" value="ECO:0007669"/>
    <property type="project" value="UniProtKB-KW"/>
</dbReference>
<evidence type="ECO:0000256" key="5">
    <source>
        <dbReference type="ARBA" id="ARBA00023125"/>
    </source>
</evidence>
<evidence type="ECO:0000256" key="4">
    <source>
        <dbReference type="ARBA" id="ARBA00022833"/>
    </source>
</evidence>
<comment type="caution">
    <text evidence="8">The sequence shown here is derived from an EMBL/GenBank/DDBJ whole genome shotgun (WGS) entry which is preliminary data.</text>
</comment>
<keyword evidence="4" id="KW-0862">Zinc</keyword>
<reference evidence="8 9" key="1">
    <citation type="journal article" date="2017" name="Nat. Commun.">
        <title>Genome assembly with in vitro proximity ligation data and whole-genome triplication in lettuce.</title>
        <authorList>
            <person name="Reyes-Chin-Wo S."/>
            <person name="Wang Z."/>
            <person name="Yang X."/>
            <person name="Kozik A."/>
            <person name="Arikit S."/>
            <person name="Song C."/>
            <person name="Xia L."/>
            <person name="Froenicke L."/>
            <person name="Lavelle D.O."/>
            <person name="Truco M.J."/>
            <person name="Xia R."/>
            <person name="Zhu S."/>
            <person name="Xu C."/>
            <person name="Xu H."/>
            <person name="Xu X."/>
            <person name="Cox K."/>
            <person name="Korf I."/>
            <person name="Meyers B.C."/>
            <person name="Michelmore R.W."/>
        </authorList>
    </citation>
    <scope>NUCLEOTIDE SEQUENCE [LARGE SCALE GENOMIC DNA]</scope>
    <source>
        <strain evidence="9">cv. Salinas</strain>
        <tissue evidence="8">Seedlings</tissue>
    </source>
</reference>
<dbReference type="InterPro" id="IPR004365">
    <property type="entry name" value="NA-bd_OB_tRNA"/>
</dbReference>
<proteinExistence type="inferred from homology"/>
<dbReference type="SUPFAM" id="SSF50249">
    <property type="entry name" value="Nucleic acid-binding proteins"/>
    <property type="match status" value="2"/>
</dbReference>
<evidence type="ECO:0000313" key="9">
    <source>
        <dbReference type="Proteomes" id="UP000235145"/>
    </source>
</evidence>
<organism evidence="8 9">
    <name type="scientific">Lactuca sativa</name>
    <name type="common">Garden lettuce</name>
    <dbReference type="NCBI Taxonomy" id="4236"/>
    <lineage>
        <taxon>Eukaryota</taxon>
        <taxon>Viridiplantae</taxon>
        <taxon>Streptophyta</taxon>
        <taxon>Embryophyta</taxon>
        <taxon>Tracheophyta</taxon>
        <taxon>Spermatophyta</taxon>
        <taxon>Magnoliopsida</taxon>
        <taxon>eudicotyledons</taxon>
        <taxon>Gunneridae</taxon>
        <taxon>Pentapetalae</taxon>
        <taxon>asterids</taxon>
        <taxon>campanulids</taxon>
        <taxon>Asterales</taxon>
        <taxon>Asteraceae</taxon>
        <taxon>Cichorioideae</taxon>
        <taxon>Cichorieae</taxon>
        <taxon>Lactucinae</taxon>
        <taxon>Lactuca</taxon>
    </lineage>
</organism>
<dbReference type="Proteomes" id="UP000235145">
    <property type="component" value="Unassembled WGS sequence"/>
</dbReference>
<evidence type="ECO:0000256" key="3">
    <source>
        <dbReference type="ARBA" id="ARBA00022771"/>
    </source>
</evidence>
<dbReference type="GO" id="GO:0005634">
    <property type="term" value="C:nucleus"/>
    <property type="evidence" value="ECO:0007669"/>
    <property type="project" value="InterPro"/>
</dbReference>
<keyword evidence="2" id="KW-0479">Metal-binding</keyword>
<evidence type="ECO:0000256" key="1">
    <source>
        <dbReference type="ARBA" id="ARBA00005690"/>
    </source>
</evidence>
<dbReference type="OrthoDB" id="1751331at2759"/>
<dbReference type="AlphaFoldDB" id="A0A9R1W826"/>
<keyword evidence="5" id="KW-0238">DNA-binding</keyword>
<evidence type="ECO:0000256" key="2">
    <source>
        <dbReference type="ARBA" id="ARBA00022723"/>
    </source>
</evidence>
<gene>
    <name evidence="8" type="ORF">LSAT_V11C300111650</name>
</gene>
<dbReference type="FunFam" id="2.40.50.140:FF:000041">
    <property type="entry name" value="Replication protein A subunit"/>
    <property type="match status" value="1"/>
</dbReference>
<dbReference type="Pfam" id="PF01336">
    <property type="entry name" value="tRNA_anti-codon"/>
    <property type="match status" value="1"/>
</dbReference>
<name>A0A9R1W826_LACSA</name>
<dbReference type="Pfam" id="PF04057">
    <property type="entry name" value="Rep-A_N"/>
    <property type="match status" value="1"/>
</dbReference>
<dbReference type="InterPro" id="IPR007199">
    <property type="entry name" value="Rep_factor-A_N"/>
</dbReference>
<dbReference type="CDD" id="cd04477">
    <property type="entry name" value="RPA1N"/>
    <property type="match status" value="1"/>
</dbReference>
<dbReference type="InterPro" id="IPR012340">
    <property type="entry name" value="NA-bd_OB-fold"/>
</dbReference>
<feature type="domain" description="Replication factor-A protein 1 N-terminal" evidence="7">
    <location>
        <begin position="5"/>
        <end position="110"/>
    </location>
</feature>
<dbReference type="CDD" id="cd04474">
    <property type="entry name" value="RPA1_DBD_A"/>
    <property type="match status" value="1"/>
</dbReference>
<evidence type="ECO:0000313" key="8">
    <source>
        <dbReference type="EMBL" id="KAJ0217583.1"/>
    </source>
</evidence>
<keyword evidence="3" id="KW-0863">Zinc-finger</keyword>
<sequence length="285" mass="31630">MAVQLTEGAIAMLSSGEWQPADVKPVLQVIELRGIPSQTSSAVSGGEKPERYGLMLSDGLFFQKAVVATHRNSMVRSQQMQKGSVVQLREYVCNFIRDRPMFIIIDLDVIIGTCDLIGDAKSYPPTSNSASPINSYPLPWTVYPNRGPTAKNKATPRIIFIPIAALNPCQGRWTIKARVTSKQELIRYNNAKGDGKVFSFDLLDSDGGEIRVTCFNAVADQFFDQIEIGKVYYISKGSVKPASKAFNHLKNNHEILLNNTSTIQPCFDDGSIPRQQFQRVLLGDW</sequence>
<comment type="similarity">
    <text evidence="1">Belongs to the replication factor A protein 1 family.</text>
</comment>
<feature type="domain" description="OB" evidence="6">
    <location>
        <begin position="173"/>
        <end position="242"/>
    </location>
</feature>
<dbReference type="GO" id="GO:0006260">
    <property type="term" value="P:DNA replication"/>
    <property type="evidence" value="ECO:0007669"/>
    <property type="project" value="InterPro"/>
</dbReference>
<dbReference type="GO" id="GO:0008270">
    <property type="term" value="F:zinc ion binding"/>
    <property type="evidence" value="ECO:0007669"/>
    <property type="project" value="UniProtKB-KW"/>
</dbReference>
<evidence type="ECO:0000259" key="6">
    <source>
        <dbReference type="Pfam" id="PF01336"/>
    </source>
</evidence>